<feature type="compositionally biased region" description="Pro residues" evidence="1">
    <location>
        <begin position="47"/>
        <end position="65"/>
    </location>
</feature>
<dbReference type="EMBL" id="JADKPN010000001">
    <property type="protein sequence ID" value="MBF4762340.1"/>
    <property type="molecule type" value="Genomic_DNA"/>
</dbReference>
<dbReference type="Proteomes" id="UP000640489">
    <property type="component" value="Unassembled WGS sequence"/>
</dbReference>
<gene>
    <name evidence="3" type="ORF">ISU07_04320</name>
</gene>
<accession>A0A930VE74</accession>
<sequence>MPDEPSLELPSLFRRKKRPVAEDDAPAPVVEERRGPALVEQGRSPVSKPPEPEPPAGPVEAPRPPRGPLLSPLPAAILTGAVVGLVTVGLVWLTLRGCSSLRGTSSCGGLGVVVLLAIFVVVVLAGRALLGILGVPDAGSTSFLAMAVVAVVALLFVKDLESTTSAGVLAVVTALAFGVSQWVTSSFTEPGDRPR</sequence>
<feature type="transmembrane region" description="Helical" evidence="2">
    <location>
        <begin position="73"/>
        <end position="95"/>
    </location>
</feature>
<evidence type="ECO:0000313" key="4">
    <source>
        <dbReference type="Proteomes" id="UP000640489"/>
    </source>
</evidence>
<feature type="transmembrane region" description="Helical" evidence="2">
    <location>
        <begin position="138"/>
        <end position="157"/>
    </location>
</feature>
<dbReference type="RefSeq" id="WP_194705469.1">
    <property type="nucleotide sequence ID" value="NZ_JADKPN010000001.1"/>
</dbReference>
<comment type="caution">
    <text evidence="3">The sequence shown here is derived from an EMBL/GenBank/DDBJ whole genome shotgun (WGS) entry which is preliminary data.</text>
</comment>
<evidence type="ECO:0000256" key="1">
    <source>
        <dbReference type="SAM" id="MobiDB-lite"/>
    </source>
</evidence>
<evidence type="ECO:0000313" key="3">
    <source>
        <dbReference type="EMBL" id="MBF4762340.1"/>
    </source>
</evidence>
<feature type="region of interest" description="Disordered" evidence="1">
    <location>
        <begin position="1"/>
        <end position="65"/>
    </location>
</feature>
<name>A0A930VE74_9ACTN</name>
<dbReference type="AlphaFoldDB" id="A0A930VE74"/>
<reference evidence="3" key="1">
    <citation type="submission" date="2020-11" db="EMBL/GenBank/DDBJ databases">
        <title>Nocardioides sp. nov., isolated from Soil of Cynanchum wilfordii Hemsley rhizosphere.</title>
        <authorList>
            <person name="Lee J.-S."/>
            <person name="Suh M.K."/>
            <person name="Kim J.-S."/>
        </authorList>
    </citation>
    <scope>NUCLEOTIDE SEQUENCE</scope>
    <source>
        <strain evidence="3">KCTC 19275</strain>
    </source>
</reference>
<feature type="transmembrane region" description="Helical" evidence="2">
    <location>
        <begin position="107"/>
        <end position="132"/>
    </location>
</feature>
<keyword evidence="2" id="KW-0812">Transmembrane</keyword>
<keyword evidence="2" id="KW-1133">Transmembrane helix</keyword>
<evidence type="ECO:0000256" key="2">
    <source>
        <dbReference type="SAM" id="Phobius"/>
    </source>
</evidence>
<keyword evidence="2" id="KW-0472">Membrane</keyword>
<proteinExistence type="predicted"/>
<protein>
    <submittedName>
        <fullName evidence="3">Uncharacterized protein</fullName>
    </submittedName>
</protein>
<keyword evidence="4" id="KW-1185">Reference proteome</keyword>
<feature type="transmembrane region" description="Helical" evidence="2">
    <location>
        <begin position="164"/>
        <end position="183"/>
    </location>
</feature>
<organism evidence="3 4">
    <name type="scientific">Nocardioides islandensis</name>
    <dbReference type="NCBI Taxonomy" id="433663"/>
    <lineage>
        <taxon>Bacteria</taxon>
        <taxon>Bacillati</taxon>
        <taxon>Actinomycetota</taxon>
        <taxon>Actinomycetes</taxon>
        <taxon>Propionibacteriales</taxon>
        <taxon>Nocardioidaceae</taxon>
        <taxon>Nocardioides</taxon>
    </lineage>
</organism>